<feature type="domain" description="Cytochrome c-type biogenesis protein H TPR" evidence="3">
    <location>
        <begin position="162"/>
        <end position="274"/>
    </location>
</feature>
<dbReference type="EMBL" id="CP081294">
    <property type="protein sequence ID" value="QZD96050.1"/>
    <property type="molecule type" value="Genomic_DNA"/>
</dbReference>
<reference evidence="4 5" key="1">
    <citation type="submission" date="2021-08" db="EMBL/GenBank/DDBJ databases">
        <title>Comparative Genomics Analysis of the Genus Qipengyuania Reveals Extensive Genetic Diversity and Metabolic Versatility, Including the Description of Fifteen Novel Species.</title>
        <authorList>
            <person name="Liu Y."/>
        </authorList>
    </citation>
    <scope>NUCLEOTIDE SEQUENCE [LARGE SCALE GENOMIC DNA]</scope>
    <source>
        <strain evidence="4 5">1NDH1</strain>
    </source>
</reference>
<feature type="repeat" description="TPR" evidence="2">
    <location>
        <begin position="274"/>
        <end position="307"/>
    </location>
</feature>
<protein>
    <submittedName>
        <fullName evidence="4">Sulfotransferase</fullName>
    </submittedName>
</protein>
<dbReference type="Pfam" id="PF23914">
    <property type="entry name" value="TPR_CcmH_CycH"/>
    <property type="match status" value="1"/>
</dbReference>
<keyword evidence="2" id="KW-0802">TPR repeat</keyword>
<evidence type="ECO:0000313" key="5">
    <source>
        <dbReference type="Proteomes" id="UP000824321"/>
    </source>
</evidence>
<name>A0ABX9A463_9SPHN</name>
<dbReference type="SMART" id="SM00028">
    <property type="entry name" value="TPR"/>
    <property type="match status" value="6"/>
</dbReference>
<feature type="repeat" description="TPR" evidence="2">
    <location>
        <begin position="240"/>
        <end position="273"/>
    </location>
</feature>
<dbReference type="InterPro" id="IPR019734">
    <property type="entry name" value="TPR_rpt"/>
</dbReference>
<dbReference type="InterPro" id="IPR026634">
    <property type="entry name" value="TPST-like"/>
</dbReference>
<dbReference type="InterPro" id="IPR011990">
    <property type="entry name" value="TPR-like_helical_dom_sf"/>
</dbReference>
<accession>A0ABX9A463</accession>
<dbReference type="Gene3D" id="3.40.50.300">
    <property type="entry name" value="P-loop containing nucleotide triphosphate hydrolases"/>
    <property type="match status" value="1"/>
</dbReference>
<dbReference type="Proteomes" id="UP000824321">
    <property type="component" value="Chromosome"/>
</dbReference>
<dbReference type="InterPro" id="IPR027417">
    <property type="entry name" value="P-loop_NTPase"/>
</dbReference>
<gene>
    <name evidence="4" type="ORF">K3136_04915</name>
</gene>
<evidence type="ECO:0000256" key="1">
    <source>
        <dbReference type="ARBA" id="ARBA00022679"/>
    </source>
</evidence>
<evidence type="ECO:0000259" key="3">
    <source>
        <dbReference type="Pfam" id="PF23914"/>
    </source>
</evidence>
<proteinExistence type="predicted"/>
<dbReference type="RefSeq" id="WP_221431775.1">
    <property type="nucleotide sequence ID" value="NZ_CP081294.1"/>
</dbReference>
<dbReference type="SUPFAM" id="SSF48452">
    <property type="entry name" value="TPR-like"/>
    <property type="match status" value="1"/>
</dbReference>
<dbReference type="PROSITE" id="PS50005">
    <property type="entry name" value="TPR"/>
    <property type="match status" value="2"/>
</dbReference>
<dbReference type="Gene3D" id="1.25.40.1040">
    <property type="match status" value="1"/>
</dbReference>
<sequence length="655" mass="73630">MTNREDTLSAAQQALQAGDFARGRQLADDVLAEDGKDGEALYMAAVAARYLKQYDDAERYLASLHGVMPEYGRAWQEAGHLAKARGQSAEAISAYASATRFNPALEASWRAMAPLLTEAGRMAEAQSAIAQADRIAGLPKELVAVTHHFHEGRLLRAEEICRHYLRSHPKDVEGMRLLAKIGMQLGVLEDAEFLLDSAAAFEPHNIQVRLDYIDALRRRQKFEKAREEAEALYRQDPENPLFQSRLAIESMQTGDYDKAFELFDAVLARLPNDPATLTSRGHALKTTGRQEDAVESYRAAFAAKPDHGDAYYALANLKTYSFTDSEIAAMREQVARPGLAFMDRVHLSFALGKAHEDRGEYKESFRHYEEGNALKRAQTRYSADAMSEELAKQAEFCTPELFDTHAGSGHSAPDPIFILGLPRAGSTLLEQILASHSQVDGTLELPNILALAHRLRGRKAGQSRYPQILHDLTREQLSQFGEKFIEDTRVHRQGAPFFIDKMPNNFRHIGLIHLILPNAKIIDARRAPMDCCFSGFKQLFAEGQEFTYGLEEVGRYYSDYVALMDHWDRVLPGKVLRVDHEDVLDDLEGQTRRMLEYCGLPFEEACLDFHKSDRAVRTASSEQVRRPINRSGQDAWKPFEPWLDPLKEALGPLAP</sequence>
<evidence type="ECO:0000313" key="4">
    <source>
        <dbReference type="EMBL" id="QZD96050.1"/>
    </source>
</evidence>
<dbReference type="SUPFAM" id="SSF52540">
    <property type="entry name" value="P-loop containing nucleoside triphosphate hydrolases"/>
    <property type="match status" value="1"/>
</dbReference>
<dbReference type="Gene3D" id="1.25.40.10">
    <property type="entry name" value="Tetratricopeptide repeat domain"/>
    <property type="match status" value="2"/>
</dbReference>
<dbReference type="Pfam" id="PF13432">
    <property type="entry name" value="TPR_16"/>
    <property type="match status" value="1"/>
</dbReference>
<dbReference type="Pfam" id="PF13469">
    <property type="entry name" value="Sulfotransfer_3"/>
    <property type="match status" value="1"/>
</dbReference>
<evidence type="ECO:0000256" key="2">
    <source>
        <dbReference type="PROSITE-ProRule" id="PRU00339"/>
    </source>
</evidence>
<dbReference type="PANTHER" id="PTHR12788">
    <property type="entry name" value="PROTEIN-TYROSINE SULFOTRANSFERASE 2"/>
    <property type="match status" value="1"/>
</dbReference>
<organism evidence="4 5">
    <name type="scientific">Qipengyuania gelatinilytica</name>
    <dbReference type="NCBI Taxonomy" id="2867231"/>
    <lineage>
        <taxon>Bacteria</taxon>
        <taxon>Pseudomonadati</taxon>
        <taxon>Pseudomonadota</taxon>
        <taxon>Alphaproteobacteria</taxon>
        <taxon>Sphingomonadales</taxon>
        <taxon>Erythrobacteraceae</taxon>
        <taxon>Qipengyuania</taxon>
    </lineage>
</organism>
<keyword evidence="1" id="KW-0808">Transferase</keyword>
<dbReference type="InterPro" id="IPR056413">
    <property type="entry name" value="TPR_CcmH_CycH"/>
</dbReference>
<keyword evidence="5" id="KW-1185">Reference proteome</keyword>
<dbReference type="PANTHER" id="PTHR12788:SF10">
    <property type="entry name" value="PROTEIN-TYROSINE SULFOTRANSFERASE"/>
    <property type="match status" value="1"/>
</dbReference>